<feature type="region of interest" description="Disordered" evidence="4">
    <location>
        <begin position="579"/>
        <end position="598"/>
    </location>
</feature>
<gene>
    <name evidence="6" type="ORF">TRUGW13939_03352</name>
</gene>
<feature type="region of interest" description="Disordered" evidence="4">
    <location>
        <begin position="101"/>
        <end position="133"/>
    </location>
</feature>
<feature type="region of interest" description="Disordered" evidence="4">
    <location>
        <begin position="24"/>
        <end position="68"/>
    </location>
</feature>
<evidence type="ECO:0000256" key="4">
    <source>
        <dbReference type="SAM" id="MobiDB-lite"/>
    </source>
</evidence>
<accession>A0A7H8QS17</accession>
<dbReference type="GO" id="GO:0005634">
    <property type="term" value="C:nucleus"/>
    <property type="evidence" value="ECO:0007669"/>
    <property type="project" value="TreeGrafter"/>
</dbReference>
<dbReference type="CDD" id="cd12148">
    <property type="entry name" value="fungal_TF_MHR"/>
    <property type="match status" value="1"/>
</dbReference>
<keyword evidence="1" id="KW-0805">Transcription regulation</keyword>
<dbReference type="PANTHER" id="PTHR47424">
    <property type="entry name" value="REGULATORY PROTEIN GAL4"/>
    <property type="match status" value="1"/>
</dbReference>
<organism evidence="6 7">
    <name type="scientific">Talaromyces rugulosus</name>
    <name type="common">Penicillium rugulosum</name>
    <dbReference type="NCBI Taxonomy" id="121627"/>
    <lineage>
        <taxon>Eukaryota</taxon>
        <taxon>Fungi</taxon>
        <taxon>Dikarya</taxon>
        <taxon>Ascomycota</taxon>
        <taxon>Pezizomycotina</taxon>
        <taxon>Eurotiomycetes</taxon>
        <taxon>Eurotiomycetidae</taxon>
        <taxon>Eurotiales</taxon>
        <taxon>Trichocomaceae</taxon>
        <taxon>Talaromyces</taxon>
        <taxon>Talaromyces sect. Islandici</taxon>
    </lineage>
</organism>
<proteinExistence type="predicted"/>
<dbReference type="GO" id="GO:0008270">
    <property type="term" value="F:zinc ion binding"/>
    <property type="evidence" value="ECO:0007669"/>
    <property type="project" value="InterPro"/>
</dbReference>
<protein>
    <recommendedName>
        <fullName evidence="5">Xylanolytic transcriptional activator regulatory domain-containing protein</fullName>
    </recommendedName>
</protein>
<evidence type="ECO:0000256" key="1">
    <source>
        <dbReference type="ARBA" id="ARBA00023015"/>
    </source>
</evidence>
<evidence type="ECO:0000313" key="7">
    <source>
        <dbReference type="Proteomes" id="UP000509510"/>
    </source>
</evidence>
<feature type="compositionally biased region" description="Basic and acidic residues" evidence="4">
    <location>
        <begin position="101"/>
        <end position="111"/>
    </location>
</feature>
<feature type="domain" description="Xylanolytic transcriptional activator regulatory" evidence="5">
    <location>
        <begin position="283"/>
        <end position="355"/>
    </location>
</feature>
<dbReference type="AlphaFoldDB" id="A0A7H8QS17"/>
<keyword evidence="3" id="KW-0539">Nucleus</keyword>
<dbReference type="PANTHER" id="PTHR47424:SF15">
    <property type="entry name" value="ZN(II)2CYS6 TRANSCRIPTION FACTOR (EUROFUNG)"/>
    <property type="match status" value="1"/>
</dbReference>
<keyword evidence="7" id="KW-1185">Reference proteome</keyword>
<dbReference type="GO" id="GO:0000435">
    <property type="term" value="P:positive regulation of transcription from RNA polymerase II promoter by galactose"/>
    <property type="evidence" value="ECO:0007669"/>
    <property type="project" value="TreeGrafter"/>
</dbReference>
<dbReference type="EMBL" id="CP055899">
    <property type="protein sequence ID" value="QKX56251.1"/>
    <property type="molecule type" value="Genomic_DNA"/>
</dbReference>
<dbReference type="GeneID" id="55990857"/>
<dbReference type="GO" id="GO:0006351">
    <property type="term" value="P:DNA-templated transcription"/>
    <property type="evidence" value="ECO:0007669"/>
    <property type="project" value="InterPro"/>
</dbReference>
<evidence type="ECO:0000313" key="6">
    <source>
        <dbReference type="EMBL" id="QKX56251.1"/>
    </source>
</evidence>
<dbReference type="Proteomes" id="UP000509510">
    <property type="component" value="Chromosome II"/>
</dbReference>
<dbReference type="GO" id="GO:0000978">
    <property type="term" value="F:RNA polymerase II cis-regulatory region sequence-specific DNA binding"/>
    <property type="evidence" value="ECO:0007669"/>
    <property type="project" value="TreeGrafter"/>
</dbReference>
<evidence type="ECO:0000259" key="5">
    <source>
        <dbReference type="SMART" id="SM00906"/>
    </source>
</evidence>
<dbReference type="RefSeq" id="XP_035342429.1">
    <property type="nucleotide sequence ID" value="XM_035486536.1"/>
</dbReference>
<dbReference type="KEGG" id="trg:TRUGW13939_03352"/>
<dbReference type="InterPro" id="IPR007219">
    <property type="entry name" value="XnlR_reg_dom"/>
</dbReference>
<dbReference type="SMART" id="SM00906">
    <property type="entry name" value="Fungal_trans"/>
    <property type="match status" value="1"/>
</dbReference>
<dbReference type="OrthoDB" id="4226793at2759"/>
<sequence length="651" mass="74380">MQDESRAASYVHDLERKVEELTAQLRDSTSNQQRQGKEHSEFWTTRNGPSILNPDIRTDDNEQSSSEAVGGEEILEVNRHTNSIEFHGNTSSAAALGQLQKKREPLKSVAHEDEDEEPTVSTHQGGESVPKSIVSTLHNPNFQIQSPQLTQDAHEVSLRDSNFYFEHAHVFIEGYFENLHFIHPIIDKENFVSRAHELWMGRNLQPANGFIALYLSLLSLGALTRVWDQPQLGGLGRFEWSRKLFTEAQGFLHNSLFTNDLETIQALYLMAKVCQNELTPHLAYMYLGLAIRTCLAAGFNRETSSPKSRRHDWISKTWWGLYSLEIEMSFSLGRPDTLGMDEYHNRSQPGREEVCDSTVIPIMVDCARIVRSVSIDIYHSGVSTHEQLQRSLQIESRLDAWLEELPEILHPSFGHSRQGLVPISSLRDPKWSRRQRLVLEIRYHNIKMILFRPFLAYLTSTTEDKSGNNWEPEAQTVLEMAARKCIDSSKKTVDIIYETFRQHTFFRCWWYNTTYIMFAVTNLLLLLLRGPTSLVDHLEANTIRDSVKKTIEILEAMDESVVARKSVEIVKSHFKEYCDGDDASQNQQQLDNEDGDIPQPDMAVNPEAFPFGGLSYGEFIPDLTFVTGFPDYPFESMISLFGDITGPSILD</sequence>
<keyword evidence="2" id="KW-0804">Transcription</keyword>
<feature type="compositionally biased region" description="Polar residues" evidence="4">
    <location>
        <begin position="25"/>
        <end position="34"/>
    </location>
</feature>
<dbReference type="Pfam" id="PF04082">
    <property type="entry name" value="Fungal_trans"/>
    <property type="match status" value="1"/>
</dbReference>
<name>A0A7H8QS17_TALRU</name>
<dbReference type="GO" id="GO:0000981">
    <property type="term" value="F:DNA-binding transcription factor activity, RNA polymerase II-specific"/>
    <property type="evidence" value="ECO:0007669"/>
    <property type="project" value="TreeGrafter"/>
</dbReference>
<reference evidence="7" key="1">
    <citation type="submission" date="2020-06" db="EMBL/GenBank/DDBJ databases">
        <title>A chromosome-scale genome assembly of Talaromyces rugulosus W13939.</title>
        <authorList>
            <person name="Wang B."/>
            <person name="Guo L."/>
            <person name="Ye K."/>
            <person name="Wang L."/>
        </authorList>
    </citation>
    <scope>NUCLEOTIDE SEQUENCE [LARGE SCALE GENOMIC DNA]</scope>
    <source>
        <strain evidence="7">W13939</strain>
    </source>
</reference>
<dbReference type="InterPro" id="IPR051127">
    <property type="entry name" value="Fungal_SecMet_Regulators"/>
</dbReference>
<evidence type="ECO:0000256" key="2">
    <source>
        <dbReference type="ARBA" id="ARBA00023163"/>
    </source>
</evidence>
<evidence type="ECO:0000256" key="3">
    <source>
        <dbReference type="ARBA" id="ARBA00023242"/>
    </source>
</evidence>